<name>A0A225WV94_9STRA</name>
<evidence type="ECO:0000256" key="1">
    <source>
        <dbReference type="ARBA" id="ARBA00022737"/>
    </source>
</evidence>
<evidence type="ECO:0000256" key="2">
    <source>
        <dbReference type="ARBA" id="ARBA00023043"/>
    </source>
</evidence>
<keyword evidence="2" id="KW-0040">ANK repeat</keyword>
<keyword evidence="1" id="KW-0677">Repeat</keyword>
<dbReference type="Proteomes" id="UP000198211">
    <property type="component" value="Unassembled WGS sequence"/>
</dbReference>
<dbReference type="PANTHER" id="PTHR24161:SF85">
    <property type="entry name" value="PALMITOYLTRANSFERASE HIP14"/>
    <property type="match status" value="1"/>
</dbReference>
<feature type="compositionally biased region" description="Basic and acidic residues" evidence="3">
    <location>
        <begin position="48"/>
        <end position="70"/>
    </location>
</feature>
<feature type="compositionally biased region" description="Basic and acidic residues" evidence="3">
    <location>
        <begin position="95"/>
        <end position="105"/>
    </location>
</feature>
<feature type="region of interest" description="Disordered" evidence="3">
    <location>
        <begin position="1"/>
        <end position="105"/>
    </location>
</feature>
<evidence type="ECO:0000256" key="3">
    <source>
        <dbReference type="SAM" id="MobiDB-lite"/>
    </source>
</evidence>
<proteinExistence type="predicted"/>
<dbReference type="InterPro" id="IPR002110">
    <property type="entry name" value="Ankyrin_rpt"/>
</dbReference>
<evidence type="ECO:0000313" key="5">
    <source>
        <dbReference type="Proteomes" id="UP000198211"/>
    </source>
</evidence>
<accession>A0A225WV94</accession>
<dbReference type="SUPFAM" id="SSF48403">
    <property type="entry name" value="Ankyrin repeat"/>
    <property type="match status" value="1"/>
</dbReference>
<reference evidence="5" key="1">
    <citation type="submission" date="2017-03" db="EMBL/GenBank/DDBJ databases">
        <title>Phytopthora megakarya and P. palmivora, two closely related causual agents of cacao black pod achieved similar genome size and gene model numbers by different mechanisms.</title>
        <authorList>
            <person name="Ali S."/>
            <person name="Shao J."/>
            <person name="Larry D.J."/>
            <person name="Kronmiller B."/>
            <person name="Shen D."/>
            <person name="Strem M.D."/>
            <person name="Melnick R.L."/>
            <person name="Guiltinan M.J."/>
            <person name="Tyler B.M."/>
            <person name="Meinhardt L.W."/>
            <person name="Bailey B.A."/>
        </authorList>
    </citation>
    <scope>NUCLEOTIDE SEQUENCE [LARGE SCALE GENOMIC DNA]</scope>
    <source>
        <strain evidence="5">zdho120</strain>
    </source>
</reference>
<dbReference type="PANTHER" id="PTHR24161">
    <property type="entry name" value="ANK_REP_REGION DOMAIN-CONTAINING PROTEIN-RELATED"/>
    <property type="match status" value="1"/>
</dbReference>
<organism evidence="4 5">
    <name type="scientific">Phytophthora megakarya</name>
    <dbReference type="NCBI Taxonomy" id="4795"/>
    <lineage>
        <taxon>Eukaryota</taxon>
        <taxon>Sar</taxon>
        <taxon>Stramenopiles</taxon>
        <taxon>Oomycota</taxon>
        <taxon>Peronosporomycetes</taxon>
        <taxon>Peronosporales</taxon>
        <taxon>Peronosporaceae</taxon>
        <taxon>Phytophthora</taxon>
    </lineage>
</organism>
<comment type="caution">
    <text evidence="4">The sequence shown here is derived from an EMBL/GenBank/DDBJ whole genome shotgun (WGS) entry which is preliminary data.</text>
</comment>
<dbReference type="SMART" id="SM00248">
    <property type="entry name" value="ANK"/>
    <property type="match status" value="5"/>
</dbReference>
<dbReference type="AlphaFoldDB" id="A0A225WV94"/>
<dbReference type="OrthoDB" id="539213at2759"/>
<evidence type="ECO:0000313" key="4">
    <source>
        <dbReference type="EMBL" id="OWZ21541.1"/>
    </source>
</evidence>
<dbReference type="InterPro" id="IPR036770">
    <property type="entry name" value="Ankyrin_rpt-contain_sf"/>
</dbReference>
<dbReference type="Gene3D" id="1.25.40.20">
    <property type="entry name" value="Ankyrin repeat-containing domain"/>
    <property type="match status" value="2"/>
</dbReference>
<feature type="compositionally biased region" description="Acidic residues" evidence="3">
    <location>
        <begin position="71"/>
        <end position="86"/>
    </location>
</feature>
<sequence length="550" mass="62055">MEAPRTASPRVSKVPRQLNLVSLASTKNGNEEKRGEGNGSPKTAPNSADHDTSSKHESEMIDTKCPVDGDKSEDEQFNVDDSDGENEGVKAATPAEKDDSSSSAETKMRFADVDIEDLYDCPPGTHREQNNDIELFHVVLTEDTDRLKQFLDDISPQEMLEIVDTSGRTLYHYAALSRDKLLRDMIYQHVNFYHDAQFENELQDLMRKKAQMWMQDRESNGKGWIPPRVKELRRSTTQAKCADWKRVFSSVDKNGRTFLHYKLALHYAVDTGNLKQVKWYFQMGIKLTQVDVDVLLSMNVTRVMENAILRQLEAIDIEKHYRPSSRHDIDENDDRCDPGVSTFALVKLQRTAKHNVGHMHQLLLHRAAKFGNLWTECYNGNVAHVRRLLLACPNQSAQQSVGSVSVKDITAQAQRSPLHLAVLGYMYTIQPHERSSTPVSSQGDRLKHDKLSDLYRSAPSRFLQIVALLLQAGANLSAPDKWKITPLMLASCVKDAILMETLLDRSGEGDLLATDRDGNTALHYSYAFCQAQISTMLEDQMDGAVSNMNM</sequence>
<dbReference type="EMBL" id="NBNE01000213">
    <property type="protein sequence ID" value="OWZ21541.1"/>
    <property type="molecule type" value="Genomic_DNA"/>
</dbReference>
<protein>
    <submittedName>
        <fullName evidence="4">Uncharacterized protein</fullName>
    </submittedName>
</protein>
<gene>
    <name evidence="4" type="ORF">PHMEG_0003897</name>
</gene>
<dbReference type="STRING" id="4795.A0A225WV94"/>
<keyword evidence="5" id="KW-1185">Reference proteome</keyword>